<protein>
    <submittedName>
        <fullName evidence="1">Uncharacterized protein</fullName>
    </submittedName>
</protein>
<dbReference type="RefSeq" id="XP_008074461.1">
    <property type="nucleotide sequence ID" value="XM_008076270.1"/>
</dbReference>
<proteinExistence type="predicted"/>
<accession>L2GTT7</accession>
<dbReference type="Proteomes" id="UP000011081">
    <property type="component" value="Unassembled WGS sequence"/>
</dbReference>
<sequence>MVYKYDLDNDEVSDTISQKYPALCQFLKSPDSNLLPEILTYSCVAVLKKLIKTKFTKLAEPKNLLVLIEKMLLYNSTTTILLINLLRYCDSQPFVGEWMRKIRVKYGDYFQQTSFPSFYSYVIDDDTNNNVHCEYFIKISPQLESYIGFFLLANNNHNFYIDLLFEKEIMNKKIARNALNYLVGLDINDNLIMLYGAVLRRYNLEEYSVDLKEVKNVLDDIKKLNIKRYFAIIESGKPFINREFYHITLLQSKKWDGYLQMLFWKILIYQKIAFDWTVPNNSNNNEFGKDALMVLDNLQ</sequence>
<evidence type="ECO:0000313" key="2">
    <source>
        <dbReference type="Proteomes" id="UP000011081"/>
    </source>
</evidence>
<dbReference type="AlphaFoldDB" id="L2GTT7"/>
<gene>
    <name evidence="1" type="ORF">VCUG_01442</name>
</gene>
<evidence type="ECO:0000313" key="1">
    <source>
        <dbReference type="EMBL" id="ELA47081.1"/>
    </source>
</evidence>
<dbReference type="GeneID" id="19879320"/>
<organism evidence="1 2">
    <name type="scientific">Vavraia culicis (isolate floridensis)</name>
    <name type="common">Microsporidian parasite</name>
    <dbReference type="NCBI Taxonomy" id="948595"/>
    <lineage>
        <taxon>Eukaryota</taxon>
        <taxon>Fungi</taxon>
        <taxon>Fungi incertae sedis</taxon>
        <taxon>Microsporidia</taxon>
        <taxon>Pleistophoridae</taxon>
        <taxon>Vavraia</taxon>
    </lineage>
</organism>
<keyword evidence="2" id="KW-1185">Reference proteome</keyword>
<dbReference type="HOGENOM" id="CLU_855545_0_0_1"/>
<dbReference type="OrthoDB" id="10348917at2759"/>
<dbReference type="STRING" id="948595.L2GTT7"/>
<dbReference type="EMBL" id="GL877425">
    <property type="protein sequence ID" value="ELA47081.1"/>
    <property type="molecule type" value="Genomic_DNA"/>
</dbReference>
<dbReference type="InParanoid" id="L2GTT7"/>
<name>L2GTT7_VAVCU</name>
<reference evidence="2" key="1">
    <citation type="submission" date="2011-03" db="EMBL/GenBank/DDBJ databases">
        <title>The genome sequence of Vavraia culicis strain floridensis.</title>
        <authorList>
            <consortium name="The Broad Institute Genome Sequencing Platform"/>
            <person name="Cuomo C."/>
            <person name="Becnel J."/>
            <person name="Sanscrainte N."/>
            <person name="Young S.K."/>
            <person name="Zeng Q."/>
            <person name="Gargeya S."/>
            <person name="Fitzgerald M."/>
            <person name="Haas B."/>
            <person name="Abouelleil A."/>
            <person name="Alvarado L."/>
            <person name="Arachchi H.M."/>
            <person name="Berlin A."/>
            <person name="Chapman S.B."/>
            <person name="Gearin G."/>
            <person name="Goldberg J."/>
            <person name="Griggs A."/>
            <person name="Gujja S."/>
            <person name="Hansen M."/>
            <person name="Heiman D."/>
            <person name="Howarth C."/>
            <person name="Larimer J."/>
            <person name="Lui A."/>
            <person name="MacDonald P.J.P."/>
            <person name="McCowen C."/>
            <person name="Montmayeur A."/>
            <person name="Murphy C."/>
            <person name="Neiman D."/>
            <person name="Pearson M."/>
            <person name="Priest M."/>
            <person name="Roberts A."/>
            <person name="Saif S."/>
            <person name="Shea T."/>
            <person name="Sisk P."/>
            <person name="Stolte C."/>
            <person name="Sykes S."/>
            <person name="Wortman J."/>
            <person name="Nusbaum C."/>
            <person name="Birren B."/>
        </authorList>
    </citation>
    <scope>NUCLEOTIDE SEQUENCE [LARGE SCALE GENOMIC DNA]</scope>
    <source>
        <strain evidence="2">floridensis</strain>
    </source>
</reference>
<dbReference type="VEuPathDB" id="MicrosporidiaDB:VCUG_01442"/>
<dbReference type="OMA" id="WKILIYQ"/>